<feature type="transmembrane region" description="Helical" evidence="1">
    <location>
        <begin position="154"/>
        <end position="172"/>
    </location>
</feature>
<evidence type="ECO:0000313" key="2">
    <source>
        <dbReference type="EMBL" id="TNH30106.1"/>
    </source>
</evidence>
<proteinExistence type="predicted"/>
<keyword evidence="1" id="KW-0812">Transmembrane</keyword>
<dbReference type="InterPro" id="IPR045723">
    <property type="entry name" value="DUF6077"/>
</dbReference>
<organism evidence="2 3">
    <name type="scientific">Micromonospora orduensis</name>
    <dbReference type="NCBI Taxonomy" id="1420891"/>
    <lineage>
        <taxon>Bacteria</taxon>
        <taxon>Bacillati</taxon>
        <taxon>Actinomycetota</taxon>
        <taxon>Actinomycetes</taxon>
        <taxon>Micromonosporales</taxon>
        <taxon>Micromonosporaceae</taxon>
        <taxon>Micromonospora</taxon>
    </lineage>
</organism>
<accession>A0A5C4QVN2</accession>
<dbReference type="EMBL" id="VDFY01000120">
    <property type="protein sequence ID" value="TNH30106.1"/>
    <property type="molecule type" value="Genomic_DNA"/>
</dbReference>
<dbReference type="AlphaFoldDB" id="A0A5C4QVN2"/>
<feature type="transmembrane region" description="Helical" evidence="1">
    <location>
        <begin position="544"/>
        <end position="561"/>
    </location>
</feature>
<gene>
    <name evidence="2" type="ORF">FHG89_09335</name>
</gene>
<keyword evidence="1" id="KW-0472">Membrane</keyword>
<protein>
    <submittedName>
        <fullName evidence="2">Uncharacterized protein</fullName>
    </submittedName>
</protein>
<feature type="transmembrane region" description="Helical" evidence="1">
    <location>
        <begin position="451"/>
        <end position="469"/>
    </location>
</feature>
<dbReference type="Proteomes" id="UP000306145">
    <property type="component" value="Unassembled WGS sequence"/>
</dbReference>
<evidence type="ECO:0000313" key="3">
    <source>
        <dbReference type="Proteomes" id="UP000306145"/>
    </source>
</evidence>
<comment type="caution">
    <text evidence="2">The sequence shown here is derived from an EMBL/GenBank/DDBJ whole genome shotgun (WGS) entry which is preliminary data.</text>
</comment>
<keyword evidence="1" id="KW-1133">Transmembrane helix</keyword>
<evidence type="ECO:0000256" key="1">
    <source>
        <dbReference type="SAM" id="Phobius"/>
    </source>
</evidence>
<keyword evidence="3" id="KW-1185">Reference proteome</keyword>
<dbReference type="OrthoDB" id="3444687at2"/>
<feature type="transmembrane region" description="Helical" evidence="1">
    <location>
        <begin position="277"/>
        <end position="295"/>
    </location>
</feature>
<dbReference type="Pfam" id="PF19554">
    <property type="entry name" value="DUF6077"/>
    <property type="match status" value="1"/>
</dbReference>
<feature type="transmembrane region" description="Helical" evidence="1">
    <location>
        <begin position="44"/>
        <end position="67"/>
    </location>
</feature>
<feature type="transmembrane region" description="Helical" evidence="1">
    <location>
        <begin position="193"/>
        <end position="212"/>
    </location>
</feature>
<reference evidence="2 3" key="1">
    <citation type="submission" date="2019-06" db="EMBL/GenBank/DDBJ databases">
        <title>Micromonospora ordensis sp. nov., isolated from deep marine sediment.</title>
        <authorList>
            <person name="Veyisoglu A."/>
            <person name="Carro L."/>
            <person name="Klenk H.-P."/>
            <person name="Sahin N."/>
        </authorList>
    </citation>
    <scope>NUCLEOTIDE SEQUENCE [LARGE SCALE GENOMIC DNA]</scope>
    <source>
        <strain evidence="2 3">S2509</strain>
    </source>
</reference>
<feature type="transmembrane region" description="Helical" evidence="1">
    <location>
        <begin position="366"/>
        <end position="399"/>
    </location>
</feature>
<feature type="transmembrane region" description="Helical" evidence="1">
    <location>
        <begin position="481"/>
        <end position="498"/>
    </location>
</feature>
<feature type="transmembrane region" description="Helical" evidence="1">
    <location>
        <begin position="307"/>
        <end position="324"/>
    </location>
</feature>
<feature type="transmembrane region" description="Helical" evidence="1">
    <location>
        <begin position="131"/>
        <end position="148"/>
    </location>
</feature>
<name>A0A5C4QVN2_9ACTN</name>
<feature type="transmembrane region" description="Helical" evidence="1">
    <location>
        <begin position="510"/>
        <end position="532"/>
    </location>
</feature>
<dbReference type="RefSeq" id="WP_139583972.1">
    <property type="nucleotide sequence ID" value="NZ_VDFY01000120.1"/>
</dbReference>
<feature type="transmembrane region" description="Helical" evidence="1">
    <location>
        <begin position="79"/>
        <end position="97"/>
    </location>
</feature>
<sequence length="713" mass="76699">MTKVEDAVVAPAPADREAAPIADAAAADTSRSGRGRGLTGRLNAGVAAAPVLFTDAAVVGFALWTLLYHLNLGLNLRPSVVFLGWVVLLPVVAYVTWKLRRRDRVVRPADDEPAGTPAEAPADRMALLRRYALPVGAALGAALFAALGTGTVTWWLAIGLGLVSVISAWLAVSRRGAPADAGAAPASRETTPAQGWVVLVVSLAAAYFATLIGRVSLDDVFYVGKSVWVAERDEIPFRDFLFTEGVLPAGSANPPLPSFEVFIGAMARVLHVHAASATWYVLLPVLAVFAVFALWRLVQRWAPRRPLVAFGVAAAYILLVAYFADSLNTYHLPRLTQGKSVFVHALIPLAWVYFTDYLERRSRRSLILLALLSVASVGYTTTAVMLLPLIGAAVGVALLATRRVRDAVLCFAAVSLYPVLSGGLVQVLRGGIETTVATYAPLLPLRTIYELTLWLGILGVIAGLAVWWSPLVLRAGAPRQLAAGAVLAVTVLLIPGILKVAGDVSGLRAVLWRVLWILPVPALVGMLAVIRLPRLPQLARVNRVLAFALPAVLVCVFYTQGKPMWTDDLVQTKPTWRMPEARKASSFWIKNLDNRPPGLVLAPSSVMRALPQVTTEVRVVLPRDLYLTDYGIGTEFSRDRLLLARFADADRTVSIYEVDAAMRRVGVSLVCVWKSNTLVADAAPYLGLERIASRKPPGAMYCYRTTASPTAGG</sequence>